<comment type="caution">
    <text evidence="1">The sequence shown here is derived from an EMBL/GenBank/DDBJ whole genome shotgun (WGS) entry which is preliminary data.</text>
</comment>
<dbReference type="EMBL" id="DAKRPA010000261">
    <property type="protein sequence ID" value="DAZ94242.1"/>
    <property type="molecule type" value="Genomic_DNA"/>
</dbReference>
<dbReference type="Proteomes" id="UP001146120">
    <property type="component" value="Unassembled WGS sequence"/>
</dbReference>
<protein>
    <submittedName>
        <fullName evidence="1">Uncharacterized protein</fullName>
    </submittedName>
</protein>
<gene>
    <name evidence="1" type="ORF">N0F65_006058</name>
</gene>
<organism evidence="1 2">
    <name type="scientific">Lagenidium giganteum</name>
    <dbReference type="NCBI Taxonomy" id="4803"/>
    <lineage>
        <taxon>Eukaryota</taxon>
        <taxon>Sar</taxon>
        <taxon>Stramenopiles</taxon>
        <taxon>Oomycota</taxon>
        <taxon>Peronosporomycetes</taxon>
        <taxon>Pythiales</taxon>
        <taxon>Pythiaceae</taxon>
    </lineage>
</organism>
<reference evidence="1" key="1">
    <citation type="submission" date="2022-11" db="EMBL/GenBank/DDBJ databases">
        <authorList>
            <person name="Morgan W.R."/>
            <person name="Tartar A."/>
        </authorList>
    </citation>
    <scope>NUCLEOTIDE SEQUENCE</scope>
    <source>
        <strain evidence="1">ARSEF 373</strain>
    </source>
</reference>
<name>A0AAV2YLP2_9STRA</name>
<evidence type="ECO:0000313" key="1">
    <source>
        <dbReference type="EMBL" id="DAZ94242.1"/>
    </source>
</evidence>
<accession>A0AAV2YLP2</accession>
<proteinExistence type="predicted"/>
<evidence type="ECO:0000313" key="2">
    <source>
        <dbReference type="Proteomes" id="UP001146120"/>
    </source>
</evidence>
<sequence length="106" mass="11819">MYAACWRARRIPAQWKISYVHLIPKSGNLRSPANRRSICLRQALYKLYSGILARKFSQLGQKQRPTNFQSEGFQAGAECLYVVREGSGDGTCGCSCHGHAMVVLVV</sequence>
<reference evidence="1" key="2">
    <citation type="journal article" date="2023" name="Microbiol Resour">
        <title>Decontamination and Annotation of the Draft Genome Sequence of the Oomycete Lagenidium giganteum ARSEF 373.</title>
        <authorList>
            <person name="Morgan W.R."/>
            <person name="Tartar A."/>
        </authorList>
    </citation>
    <scope>NUCLEOTIDE SEQUENCE</scope>
    <source>
        <strain evidence="1">ARSEF 373</strain>
    </source>
</reference>
<dbReference type="AlphaFoldDB" id="A0AAV2YLP2"/>
<keyword evidence="2" id="KW-1185">Reference proteome</keyword>